<dbReference type="Gene3D" id="3.40.50.1110">
    <property type="entry name" value="SGNH hydrolase"/>
    <property type="match status" value="1"/>
</dbReference>
<evidence type="ECO:0000256" key="2">
    <source>
        <dbReference type="ARBA" id="ARBA00022801"/>
    </source>
</evidence>
<name>A0A6I6GE66_9BACT</name>
<dbReference type="InterPro" id="IPR036514">
    <property type="entry name" value="SGNH_hydro_sf"/>
</dbReference>
<keyword evidence="3" id="KW-1133">Transmembrane helix</keyword>
<dbReference type="InterPro" id="IPR037459">
    <property type="entry name" value="RhgT-like"/>
</dbReference>
<sequence>MIQRRNFIWRTTLLLATAVVLQAFWVQTERKPVLYIIGDSTVRNGDGTGKNKQWGWGTVLHPYFDTTRIQIQNHAIGGRSSRTFMTEGRWDRIMNNLQPGDFVIMQFGHNDAGPLDDTSRARGTIRGIGDEEKEIYNPIRKVQEVVHTYGWYMRKYVTDTKAKGATAIVCSPVPRNNWQQGKIRRSNQDYGLWAKQIAEQNGAYFIDLNELVAAAYETMDTATVNTLFFGDHTHTSLPGAELNAGKVAAGIKALPKMPLQAYLKP</sequence>
<proteinExistence type="inferred from homology"/>
<protein>
    <submittedName>
        <fullName evidence="5">Lysophospholipase</fullName>
    </submittedName>
</protein>
<evidence type="ECO:0000259" key="4">
    <source>
        <dbReference type="Pfam" id="PF13472"/>
    </source>
</evidence>
<dbReference type="PANTHER" id="PTHR43695:SF1">
    <property type="entry name" value="RHAMNOGALACTURONAN ACETYLESTERASE"/>
    <property type="match status" value="1"/>
</dbReference>
<dbReference type="SUPFAM" id="SSF52266">
    <property type="entry name" value="SGNH hydrolase"/>
    <property type="match status" value="1"/>
</dbReference>
<dbReference type="InterPro" id="IPR013830">
    <property type="entry name" value="SGNH_hydro"/>
</dbReference>
<keyword evidence="2" id="KW-0378">Hydrolase</keyword>
<evidence type="ECO:0000256" key="1">
    <source>
        <dbReference type="ARBA" id="ARBA00008668"/>
    </source>
</evidence>
<keyword evidence="6" id="KW-1185">Reference proteome</keyword>
<accession>A0A6I6GE66</accession>
<reference evidence="5 6" key="1">
    <citation type="submission" date="2019-11" db="EMBL/GenBank/DDBJ databases">
        <authorList>
            <person name="Im W.T."/>
        </authorList>
    </citation>
    <scope>NUCLEOTIDE SEQUENCE [LARGE SCALE GENOMIC DNA]</scope>
    <source>
        <strain evidence="5 6">SB-02</strain>
    </source>
</reference>
<keyword evidence="3" id="KW-0472">Membrane</keyword>
<dbReference type="Pfam" id="PF13472">
    <property type="entry name" value="Lipase_GDSL_2"/>
    <property type="match status" value="1"/>
</dbReference>
<dbReference type="GO" id="GO:0016788">
    <property type="term" value="F:hydrolase activity, acting on ester bonds"/>
    <property type="evidence" value="ECO:0007669"/>
    <property type="project" value="UniProtKB-ARBA"/>
</dbReference>
<feature type="domain" description="SGNH hydrolase-type esterase" evidence="4">
    <location>
        <begin position="37"/>
        <end position="216"/>
    </location>
</feature>
<dbReference type="KEGG" id="fls:GLV81_11570"/>
<comment type="similarity">
    <text evidence="1">Belongs to the 'GDSL' lipolytic enzyme family.</text>
</comment>
<dbReference type="AlphaFoldDB" id="A0A6I6GE66"/>
<feature type="transmembrane region" description="Helical" evidence="3">
    <location>
        <begin position="7"/>
        <end position="25"/>
    </location>
</feature>
<dbReference type="CDD" id="cd01821">
    <property type="entry name" value="Rhamnogalacturan_acetylesterase_like"/>
    <property type="match status" value="1"/>
</dbReference>
<evidence type="ECO:0000313" key="6">
    <source>
        <dbReference type="Proteomes" id="UP000426027"/>
    </source>
</evidence>
<dbReference type="EMBL" id="CP046566">
    <property type="protein sequence ID" value="QGW28650.1"/>
    <property type="molecule type" value="Genomic_DNA"/>
</dbReference>
<dbReference type="RefSeq" id="WP_157479003.1">
    <property type="nucleotide sequence ID" value="NZ_CP046566.1"/>
</dbReference>
<gene>
    <name evidence="5" type="ORF">GLV81_11570</name>
</gene>
<evidence type="ECO:0000256" key="3">
    <source>
        <dbReference type="SAM" id="Phobius"/>
    </source>
</evidence>
<dbReference type="Proteomes" id="UP000426027">
    <property type="component" value="Chromosome"/>
</dbReference>
<keyword evidence="3" id="KW-0812">Transmembrane</keyword>
<dbReference type="PANTHER" id="PTHR43695">
    <property type="entry name" value="PUTATIVE (AFU_ORTHOLOGUE AFUA_2G17250)-RELATED"/>
    <property type="match status" value="1"/>
</dbReference>
<evidence type="ECO:0000313" key="5">
    <source>
        <dbReference type="EMBL" id="QGW28650.1"/>
    </source>
</evidence>
<organism evidence="5 6">
    <name type="scientific">Phnomibacter ginsenosidimutans</name>
    <dbReference type="NCBI Taxonomy" id="2676868"/>
    <lineage>
        <taxon>Bacteria</taxon>
        <taxon>Pseudomonadati</taxon>
        <taxon>Bacteroidota</taxon>
        <taxon>Chitinophagia</taxon>
        <taxon>Chitinophagales</taxon>
        <taxon>Chitinophagaceae</taxon>
        <taxon>Phnomibacter</taxon>
    </lineage>
</organism>